<organism evidence="3">
    <name type="scientific">marine metagenome</name>
    <dbReference type="NCBI Taxonomy" id="408172"/>
    <lineage>
        <taxon>unclassified sequences</taxon>
        <taxon>metagenomes</taxon>
        <taxon>ecological metagenomes</taxon>
    </lineage>
</organism>
<feature type="domain" description="Major facilitator superfamily (MFS) profile" evidence="2">
    <location>
        <begin position="1"/>
        <end position="261"/>
    </location>
</feature>
<dbReference type="Pfam" id="PF07690">
    <property type="entry name" value="MFS_1"/>
    <property type="match status" value="1"/>
</dbReference>
<keyword evidence="1" id="KW-0812">Transmembrane</keyword>
<feature type="transmembrane region" description="Helical" evidence="1">
    <location>
        <begin position="83"/>
        <end position="105"/>
    </location>
</feature>
<evidence type="ECO:0000313" key="3">
    <source>
        <dbReference type="EMBL" id="SVB69909.1"/>
    </source>
</evidence>
<dbReference type="GO" id="GO:0022857">
    <property type="term" value="F:transmembrane transporter activity"/>
    <property type="evidence" value="ECO:0007669"/>
    <property type="project" value="InterPro"/>
</dbReference>
<dbReference type="EMBL" id="UINC01053418">
    <property type="protein sequence ID" value="SVB69909.1"/>
    <property type="molecule type" value="Genomic_DNA"/>
</dbReference>
<dbReference type="SUPFAM" id="SSF103473">
    <property type="entry name" value="MFS general substrate transporter"/>
    <property type="match status" value="1"/>
</dbReference>
<keyword evidence="1" id="KW-0472">Membrane</keyword>
<dbReference type="AlphaFoldDB" id="A0A382G4R3"/>
<reference evidence="3" key="1">
    <citation type="submission" date="2018-05" db="EMBL/GenBank/DDBJ databases">
        <authorList>
            <person name="Lanie J.A."/>
            <person name="Ng W.-L."/>
            <person name="Kazmierczak K.M."/>
            <person name="Andrzejewski T.M."/>
            <person name="Davidsen T.M."/>
            <person name="Wayne K.J."/>
            <person name="Tettelin H."/>
            <person name="Glass J.I."/>
            <person name="Rusch D."/>
            <person name="Podicherti R."/>
            <person name="Tsui H.-C.T."/>
            <person name="Winkler M.E."/>
        </authorList>
    </citation>
    <scope>NUCLEOTIDE SEQUENCE</scope>
</reference>
<protein>
    <recommendedName>
        <fullName evidence="2">Major facilitator superfamily (MFS) profile domain-containing protein</fullName>
    </recommendedName>
</protein>
<dbReference type="PROSITE" id="PS50850">
    <property type="entry name" value="MFS"/>
    <property type="match status" value="1"/>
</dbReference>
<keyword evidence="1" id="KW-1133">Transmembrane helix</keyword>
<accession>A0A382G4R3</accession>
<dbReference type="InterPro" id="IPR036259">
    <property type="entry name" value="MFS_trans_sf"/>
</dbReference>
<feature type="transmembrane region" description="Helical" evidence="1">
    <location>
        <begin position="117"/>
        <end position="137"/>
    </location>
</feature>
<feature type="transmembrane region" description="Helical" evidence="1">
    <location>
        <begin position="149"/>
        <end position="168"/>
    </location>
</feature>
<feature type="transmembrane region" description="Helical" evidence="1">
    <location>
        <begin position="189"/>
        <end position="218"/>
    </location>
</feature>
<feature type="transmembrane region" description="Helical" evidence="1">
    <location>
        <begin position="230"/>
        <end position="251"/>
    </location>
</feature>
<dbReference type="PANTHER" id="PTHR43129:SF1">
    <property type="entry name" value="FOSMIDOMYCIN RESISTANCE PROTEIN"/>
    <property type="match status" value="1"/>
</dbReference>
<feature type="transmembrane region" description="Helical" evidence="1">
    <location>
        <begin position="61"/>
        <end position="77"/>
    </location>
</feature>
<dbReference type="GO" id="GO:0005886">
    <property type="term" value="C:plasma membrane"/>
    <property type="evidence" value="ECO:0007669"/>
    <property type="project" value="TreeGrafter"/>
</dbReference>
<dbReference type="InterPro" id="IPR020846">
    <property type="entry name" value="MFS_dom"/>
</dbReference>
<sequence>MTVAHFCVDSYATMLAPVLPLVIERLDLSLAGAGILGTIISVCNISQPLLGMWADHMRRRWLVVGGLGMAAMCSPMMGVAPSYWVLVTVLCLGGFGVAAFHPQAFSLAGELSGSRRSFGLALFVFGGTLGLGITPLWVPSFADRIGLEWLPIVAIPGLLFLLLVLRFVPLDNPHGATVDSPRRLRGFNGAARPLALITAVVILRSVTALGFTFFLTVLLTRERGLSLVEAGIPLAAYNIAGVAGALLFGYLGDRVNTRSLV</sequence>
<evidence type="ECO:0000256" key="1">
    <source>
        <dbReference type="SAM" id="Phobius"/>
    </source>
</evidence>
<dbReference type="InterPro" id="IPR011701">
    <property type="entry name" value="MFS"/>
</dbReference>
<feature type="non-terminal residue" evidence="3">
    <location>
        <position position="261"/>
    </location>
</feature>
<name>A0A382G4R3_9ZZZZ</name>
<evidence type="ECO:0000259" key="2">
    <source>
        <dbReference type="PROSITE" id="PS50850"/>
    </source>
</evidence>
<dbReference type="PANTHER" id="PTHR43129">
    <property type="entry name" value="FOSMIDOMYCIN RESISTANCE PROTEIN"/>
    <property type="match status" value="1"/>
</dbReference>
<gene>
    <name evidence="3" type="ORF">METZ01_LOCUS222763</name>
</gene>
<proteinExistence type="predicted"/>
<feature type="transmembrane region" description="Helical" evidence="1">
    <location>
        <begin position="28"/>
        <end position="49"/>
    </location>
</feature>
<dbReference type="Gene3D" id="1.20.1250.20">
    <property type="entry name" value="MFS general substrate transporter like domains"/>
    <property type="match status" value="2"/>
</dbReference>